<accession>A0A9Q8T1G3</accession>
<dbReference type="EMBL" id="CP019478">
    <property type="protein sequence ID" value="UQC86561.1"/>
    <property type="molecule type" value="Genomic_DNA"/>
</dbReference>
<dbReference type="AlphaFoldDB" id="A0A9Q8T1G3"/>
<reference evidence="1" key="1">
    <citation type="journal article" date="2021" name="Mol. Plant Microbe Interact.">
        <title>Complete Genome Sequence of the Plant-Pathogenic Fungus Colletotrichum lupini.</title>
        <authorList>
            <person name="Baroncelli R."/>
            <person name="Pensec F."/>
            <person name="Da Lio D."/>
            <person name="Boufleur T."/>
            <person name="Vicente I."/>
            <person name="Sarrocco S."/>
            <person name="Picot A."/>
            <person name="Baraldi E."/>
            <person name="Sukno S."/>
            <person name="Thon M."/>
            <person name="Le Floch G."/>
        </authorList>
    </citation>
    <scope>NUCLEOTIDE SEQUENCE</scope>
    <source>
        <strain evidence="1">IMI 504893</strain>
    </source>
</reference>
<name>A0A9Q8T1G3_9PEZI</name>
<protein>
    <submittedName>
        <fullName evidence="1">Uncharacterized protein</fullName>
    </submittedName>
</protein>
<keyword evidence="2" id="KW-1185">Reference proteome</keyword>
<evidence type="ECO:0000313" key="2">
    <source>
        <dbReference type="Proteomes" id="UP000830671"/>
    </source>
</evidence>
<proteinExistence type="predicted"/>
<dbReference type="GeneID" id="73346037"/>
<organism evidence="1 2">
    <name type="scientific">Colletotrichum lupini</name>
    <dbReference type="NCBI Taxonomy" id="145971"/>
    <lineage>
        <taxon>Eukaryota</taxon>
        <taxon>Fungi</taxon>
        <taxon>Dikarya</taxon>
        <taxon>Ascomycota</taxon>
        <taxon>Pezizomycotina</taxon>
        <taxon>Sordariomycetes</taxon>
        <taxon>Hypocreomycetidae</taxon>
        <taxon>Glomerellales</taxon>
        <taxon>Glomerellaceae</taxon>
        <taxon>Colletotrichum</taxon>
        <taxon>Colletotrichum acutatum species complex</taxon>
    </lineage>
</organism>
<dbReference type="Proteomes" id="UP000830671">
    <property type="component" value="Chromosome 6"/>
</dbReference>
<gene>
    <name evidence="1" type="ORF">CLUP02_12063</name>
</gene>
<evidence type="ECO:0000313" key="1">
    <source>
        <dbReference type="EMBL" id="UQC86561.1"/>
    </source>
</evidence>
<dbReference type="KEGG" id="clup:CLUP02_12063"/>
<dbReference type="RefSeq" id="XP_049148172.1">
    <property type="nucleotide sequence ID" value="XM_049291027.1"/>
</dbReference>
<sequence>MRFHRLLPLRQGLHLCRLPRKFPSWTLIAPSATKMMLLTLLPQNK</sequence>